<dbReference type="Proteomes" id="UP000037460">
    <property type="component" value="Unassembled WGS sequence"/>
</dbReference>
<gene>
    <name evidence="2" type="ORF">Ctob_002212</name>
</gene>
<evidence type="ECO:0000313" key="2">
    <source>
        <dbReference type="EMBL" id="KOO25891.1"/>
    </source>
</evidence>
<dbReference type="OrthoDB" id="413520at2759"/>
<feature type="region of interest" description="Disordered" evidence="1">
    <location>
        <begin position="299"/>
        <end position="336"/>
    </location>
</feature>
<dbReference type="Pfam" id="PF10294">
    <property type="entry name" value="Methyltransf_16"/>
    <property type="match status" value="1"/>
</dbReference>
<dbReference type="EMBL" id="JWZX01002916">
    <property type="protein sequence ID" value="KOO25891.1"/>
    <property type="molecule type" value="Genomic_DNA"/>
</dbReference>
<feature type="compositionally biased region" description="Basic and acidic residues" evidence="1">
    <location>
        <begin position="318"/>
        <end position="330"/>
    </location>
</feature>
<dbReference type="GO" id="GO:0008168">
    <property type="term" value="F:methyltransferase activity"/>
    <property type="evidence" value="ECO:0007669"/>
    <property type="project" value="UniProtKB-KW"/>
</dbReference>
<dbReference type="GO" id="GO:0032259">
    <property type="term" value="P:methylation"/>
    <property type="evidence" value="ECO:0007669"/>
    <property type="project" value="UniProtKB-KW"/>
</dbReference>
<dbReference type="SUPFAM" id="SSF53335">
    <property type="entry name" value="S-adenosyl-L-methionine-dependent methyltransferases"/>
    <property type="match status" value="1"/>
</dbReference>
<keyword evidence="3" id="KW-1185">Reference proteome</keyword>
<evidence type="ECO:0000256" key="1">
    <source>
        <dbReference type="SAM" id="MobiDB-lite"/>
    </source>
</evidence>
<comment type="caution">
    <text evidence="2">The sequence shown here is derived from an EMBL/GenBank/DDBJ whole genome shotgun (WGS) entry which is preliminary data.</text>
</comment>
<name>A0A0M0JH03_9EUKA</name>
<dbReference type="AlphaFoldDB" id="A0A0M0JH03"/>
<dbReference type="InterPro" id="IPR029063">
    <property type="entry name" value="SAM-dependent_MTases_sf"/>
</dbReference>
<sequence>MREACPIGLSRSIWLPDPEQLDHFLGSGIWPAAFVLGDELLARPASWLAGLTIVELGAGAIGYPGLVAALRGGPGTHVFLTDKHEGLVARLRASVEANGLASQCDARVYEWGEGSEVLMQSLPGPPDLILASDCLYTHGSTGAFCDALDELYTPGTTRILVSAEERWSRQECIDICAEKGWRFTQLGGERRPSAAHLACVEKRMREMGEGRWYVYEVTRESAQESARPHGLREYLGCKATRAERMEAEEAHSTAEAAEASEADIVFGAQSVEATPTAPPLTAPIAEPIAEPRADALTLWVPPTDAAGRGGGRGGTLDRSGRRQLDRDERRRRQWRP</sequence>
<protein>
    <submittedName>
        <fullName evidence="2">Methyltransferase-like protein 21a-like protein</fullName>
    </submittedName>
</protein>
<evidence type="ECO:0000313" key="3">
    <source>
        <dbReference type="Proteomes" id="UP000037460"/>
    </source>
</evidence>
<dbReference type="PANTHER" id="PTHR14614">
    <property type="entry name" value="HEPATOCELLULAR CARCINOMA-ASSOCIATED ANTIGEN"/>
    <property type="match status" value="1"/>
</dbReference>
<keyword evidence="2" id="KW-0489">Methyltransferase</keyword>
<organism evidence="2 3">
    <name type="scientific">Chrysochromulina tobinii</name>
    <dbReference type="NCBI Taxonomy" id="1460289"/>
    <lineage>
        <taxon>Eukaryota</taxon>
        <taxon>Haptista</taxon>
        <taxon>Haptophyta</taxon>
        <taxon>Prymnesiophyceae</taxon>
        <taxon>Prymnesiales</taxon>
        <taxon>Chrysochromulinaceae</taxon>
        <taxon>Chrysochromulina</taxon>
    </lineage>
</organism>
<keyword evidence="2" id="KW-0808">Transferase</keyword>
<accession>A0A0M0JH03</accession>
<reference evidence="3" key="1">
    <citation type="journal article" date="2015" name="PLoS Genet.">
        <title>Genome Sequence and Transcriptome Analyses of Chrysochromulina tobin: Metabolic Tools for Enhanced Algal Fitness in the Prominent Order Prymnesiales (Haptophyceae).</title>
        <authorList>
            <person name="Hovde B.T."/>
            <person name="Deodato C.R."/>
            <person name="Hunsperger H.M."/>
            <person name="Ryken S.A."/>
            <person name="Yost W."/>
            <person name="Jha R.K."/>
            <person name="Patterson J."/>
            <person name="Monnat R.J. Jr."/>
            <person name="Barlow S.B."/>
            <person name="Starkenburg S.R."/>
            <person name="Cattolico R.A."/>
        </authorList>
    </citation>
    <scope>NUCLEOTIDE SEQUENCE</scope>
    <source>
        <strain evidence="3">CCMP291</strain>
    </source>
</reference>
<dbReference type="Gene3D" id="3.40.50.150">
    <property type="entry name" value="Vaccinia Virus protein VP39"/>
    <property type="match status" value="1"/>
</dbReference>
<proteinExistence type="predicted"/>
<dbReference type="InterPro" id="IPR019410">
    <property type="entry name" value="Methyltransf_16"/>
</dbReference>